<dbReference type="Pfam" id="PF07687">
    <property type="entry name" value="M20_dimer"/>
    <property type="match status" value="1"/>
</dbReference>
<dbReference type="Proteomes" id="UP000664209">
    <property type="component" value="Unassembled WGS sequence"/>
</dbReference>
<evidence type="ECO:0000256" key="1">
    <source>
        <dbReference type="ARBA" id="ARBA00006153"/>
    </source>
</evidence>
<comment type="cofactor">
    <cofactor evidence="3">
        <name>Mn(2+)</name>
        <dbReference type="ChEBI" id="CHEBI:29035"/>
    </cofactor>
    <text evidence="3">The Mn(2+) ion enhances activity.</text>
</comment>
<feature type="binding site" evidence="3">
    <location>
        <position position="168"/>
    </location>
    <ligand>
        <name>Mn(2+)</name>
        <dbReference type="ChEBI" id="CHEBI:29035"/>
        <label>2</label>
    </ligand>
</feature>
<dbReference type="SUPFAM" id="SSF53187">
    <property type="entry name" value="Zn-dependent exopeptidases"/>
    <property type="match status" value="1"/>
</dbReference>
<dbReference type="PANTHER" id="PTHR11014">
    <property type="entry name" value="PEPTIDASE M20 FAMILY MEMBER"/>
    <property type="match status" value="1"/>
</dbReference>
<organism evidence="5 6">
    <name type="scientific">Actinotalea soli</name>
    <dbReference type="NCBI Taxonomy" id="2819234"/>
    <lineage>
        <taxon>Bacteria</taxon>
        <taxon>Bacillati</taxon>
        <taxon>Actinomycetota</taxon>
        <taxon>Actinomycetes</taxon>
        <taxon>Micrococcales</taxon>
        <taxon>Cellulomonadaceae</taxon>
        <taxon>Actinotalea</taxon>
    </lineage>
</organism>
<accession>A0A939LNP0</accession>
<feature type="binding site" evidence="3">
    <location>
        <position position="140"/>
    </location>
    <ligand>
        <name>Mn(2+)</name>
        <dbReference type="ChEBI" id="CHEBI:29035"/>
        <label>2</label>
    </ligand>
</feature>
<dbReference type="PIRSF" id="PIRSF005962">
    <property type="entry name" value="Pept_M20D_amidohydro"/>
    <property type="match status" value="1"/>
</dbReference>
<comment type="caution">
    <text evidence="5">The sequence shown here is derived from an EMBL/GenBank/DDBJ whole genome shotgun (WGS) entry which is preliminary data.</text>
</comment>
<sequence length="400" mass="41588">MTSTALLTEAQALGPDLAALRHDLHRIPEIGLDLPLTQARVLDALEGLDLEVTTGTALSSVTAVLRGAHPGPAVLLRGDMDALPVTEESGEPFTSEHHGVMHACGHDLHVAGLVGAARLLAARRDEIAGSVVFMFQPGEEGVHGARSMIEEGVLDAAGERVVAAYGVHVVSAMVPLGLVTGRPGTAMAAADQMYVTIHGRGGHGSMPHLAADPVTVAAEIVLAMQTAVTRQLDAHDPVVVSVGRIQAGTTDNVIPATAELAATIRTFSHEHHTAVPGVLTRLVEHVAAAHGLTAEVEYVRGYPVTVNDADEVDRAARVAAAMLGPEHYETAPRPVSGAEDFSYVLQEVPGAFLFLGATPPDADPATAPYNHSARARYDDSALPVAAALLASLALDRLEQG</sequence>
<proteinExistence type="inferred from homology"/>
<dbReference type="InterPro" id="IPR036264">
    <property type="entry name" value="Bact_exopeptidase_dim_dom"/>
</dbReference>
<keyword evidence="2" id="KW-0378">Hydrolase</keyword>
<feature type="binding site" evidence="3">
    <location>
        <position position="371"/>
    </location>
    <ligand>
        <name>Mn(2+)</name>
        <dbReference type="ChEBI" id="CHEBI:29035"/>
        <label>2</label>
    </ligand>
</feature>
<comment type="similarity">
    <text evidence="1">Belongs to the peptidase M20 family.</text>
</comment>
<dbReference type="InterPro" id="IPR011650">
    <property type="entry name" value="Peptidase_M20_dimer"/>
</dbReference>
<evidence type="ECO:0000313" key="5">
    <source>
        <dbReference type="EMBL" id="MBO1751812.1"/>
    </source>
</evidence>
<keyword evidence="6" id="KW-1185">Reference proteome</keyword>
<feature type="binding site" evidence="3">
    <location>
        <position position="104"/>
    </location>
    <ligand>
        <name>Mn(2+)</name>
        <dbReference type="ChEBI" id="CHEBI:29035"/>
        <label>2</label>
    </ligand>
</feature>
<dbReference type="AlphaFoldDB" id="A0A939LNP0"/>
<name>A0A939LNP0_9CELL</name>
<feature type="binding site" evidence="3">
    <location>
        <position position="106"/>
    </location>
    <ligand>
        <name>Mn(2+)</name>
        <dbReference type="ChEBI" id="CHEBI:29035"/>
        <label>2</label>
    </ligand>
</feature>
<dbReference type="GO" id="GO:0046872">
    <property type="term" value="F:metal ion binding"/>
    <property type="evidence" value="ECO:0007669"/>
    <property type="project" value="UniProtKB-KW"/>
</dbReference>
<dbReference type="InterPro" id="IPR002933">
    <property type="entry name" value="Peptidase_M20"/>
</dbReference>
<keyword evidence="3" id="KW-0464">Manganese</keyword>
<keyword evidence="3" id="KW-0479">Metal-binding</keyword>
<dbReference type="Gene3D" id="3.30.70.360">
    <property type="match status" value="1"/>
</dbReference>
<gene>
    <name evidence="5" type="ORF">J4G33_08360</name>
</gene>
<dbReference type="Gene3D" id="3.40.630.10">
    <property type="entry name" value="Zn peptidases"/>
    <property type="match status" value="1"/>
</dbReference>
<dbReference type="Pfam" id="PF01546">
    <property type="entry name" value="Peptidase_M20"/>
    <property type="match status" value="1"/>
</dbReference>
<dbReference type="NCBIfam" id="TIGR01891">
    <property type="entry name" value="amidohydrolases"/>
    <property type="match status" value="1"/>
</dbReference>
<evidence type="ECO:0000259" key="4">
    <source>
        <dbReference type="Pfam" id="PF07687"/>
    </source>
</evidence>
<dbReference type="InterPro" id="IPR017439">
    <property type="entry name" value="Amidohydrolase"/>
</dbReference>
<dbReference type="GO" id="GO:0016787">
    <property type="term" value="F:hydrolase activity"/>
    <property type="evidence" value="ECO:0007669"/>
    <property type="project" value="UniProtKB-KW"/>
</dbReference>
<dbReference type="SUPFAM" id="SSF55031">
    <property type="entry name" value="Bacterial exopeptidase dimerisation domain"/>
    <property type="match status" value="1"/>
</dbReference>
<dbReference type="FunFam" id="3.30.70.360:FF:000014">
    <property type="entry name" value="N-acyl-L-amino acid amidohydrolase"/>
    <property type="match status" value="1"/>
</dbReference>
<evidence type="ECO:0000256" key="2">
    <source>
        <dbReference type="ARBA" id="ARBA00022801"/>
    </source>
</evidence>
<feature type="domain" description="Peptidase M20 dimerisation" evidence="4">
    <location>
        <begin position="192"/>
        <end position="285"/>
    </location>
</feature>
<reference evidence="5" key="1">
    <citation type="submission" date="2021-03" db="EMBL/GenBank/DDBJ databases">
        <title>Actinotalea soli sp. nov., isolated from soil.</title>
        <authorList>
            <person name="Ping W."/>
            <person name="Zhang J."/>
        </authorList>
    </citation>
    <scope>NUCLEOTIDE SEQUENCE</scope>
    <source>
        <strain evidence="5">BY-33</strain>
    </source>
</reference>
<protein>
    <submittedName>
        <fullName evidence="5">Amidohydrolase</fullName>
    </submittedName>
</protein>
<dbReference type="PANTHER" id="PTHR11014:SF63">
    <property type="entry name" value="METALLOPEPTIDASE, PUTATIVE (AFU_ORTHOLOGUE AFUA_6G09600)-RELATED"/>
    <property type="match status" value="1"/>
</dbReference>
<evidence type="ECO:0000313" key="6">
    <source>
        <dbReference type="Proteomes" id="UP000664209"/>
    </source>
</evidence>
<dbReference type="EMBL" id="JAGEMK010000003">
    <property type="protein sequence ID" value="MBO1751812.1"/>
    <property type="molecule type" value="Genomic_DNA"/>
</dbReference>
<dbReference type="CDD" id="cd03886">
    <property type="entry name" value="M20_Acy1"/>
    <property type="match status" value="1"/>
</dbReference>
<evidence type="ECO:0000256" key="3">
    <source>
        <dbReference type="PIRSR" id="PIRSR005962-1"/>
    </source>
</evidence>